<evidence type="ECO:0000256" key="1">
    <source>
        <dbReference type="SAM" id="MobiDB-lite"/>
    </source>
</evidence>
<feature type="compositionally biased region" description="Polar residues" evidence="1">
    <location>
        <begin position="103"/>
        <end position="122"/>
    </location>
</feature>
<keyword evidence="3" id="KW-1185">Reference proteome</keyword>
<accession>A0A820YDD9</accession>
<comment type="caution">
    <text evidence="2">The sequence shown here is derived from an EMBL/GenBank/DDBJ whole genome shotgun (WGS) entry which is preliminary data.</text>
</comment>
<feature type="region of interest" description="Disordered" evidence="1">
    <location>
        <begin position="103"/>
        <end position="158"/>
    </location>
</feature>
<dbReference type="EMBL" id="CAJOBP010009209">
    <property type="protein sequence ID" value="CAF4548354.1"/>
    <property type="molecule type" value="Genomic_DNA"/>
</dbReference>
<feature type="non-terminal residue" evidence="2">
    <location>
        <position position="1"/>
    </location>
</feature>
<evidence type="ECO:0000313" key="2">
    <source>
        <dbReference type="EMBL" id="CAF4548354.1"/>
    </source>
</evidence>
<name>A0A820YDD9_9BILA</name>
<dbReference type="Proteomes" id="UP000663873">
    <property type="component" value="Unassembled WGS sequence"/>
</dbReference>
<dbReference type="AlphaFoldDB" id="A0A820YDD9"/>
<evidence type="ECO:0000313" key="3">
    <source>
        <dbReference type="Proteomes" id="UP000663873"/>
    </source>
</evidence>
<organism evidence="2 3">
    <name type="scientific">Rotaria socialis</name>
    <dbReference type="NCBI Taxonomy" id="392032"/>
    <lineage>
        <taxon>Eukaryota</taxon>
        <taxon>Metazoa</taxon>
        <taxon>Spiralia</taxon>
        <taxon>Gnathifera</taxon>
        <taxon>Rotifera</taxon>
        <taxon>Eurotatoria</taxon>
        <taxon>Bdelloidea</taxon>
        <taxon>Philodinida</taxon>
        <taxon>Philodinidae</taxon>
        <taxon>Rotaria</taxon>
    </lineage>
</organism>
<sequence length="169" mass="18634">MPAANFTKVTAPLSALSSMTPNNGSTTAVQSGPYTKAQFQSTMEGSRTIKNSKEVEHILRDYPAALELYRTGKYKVKVKYEVDVERVILVEKRTIKATSNNATVPSITQDKNQTALDSSNNMEQHRDIEKEPRQTSSRTQSQDRSVAPRTASIPNGMNTVHATISSISM</sequence>
<protein>
    <submittedName>
        <fullName evidence="2">Uncharacterized protein</fullName>
    </submittedName>
</protein>
<feature type="compositionally biased region" description="Low complexity" evidence="1">
    <location>
        <begin position="134"/>
        <end position="145"/>
    </location>
</feature>
<proteinExistence type="predicted"/>
<gene>
    <name evidence="2" type="ORF">UJA718_LOCUS29199</name>
</gene>
<feature type="compositionally biased region" description="Basic and acidic residues" evidence="1">
    <location>
        <begin position="123"/>
        <end position="133"/>
    </location>
</feature>
<reference evidence="2" key="1">
    <citation type="submission" date="2021-02" db="EMBL/GenBank/DDBJ databases">
        <authorList>
            <person name="Nowell W R."/>
        </authorList>
    </citation>
    <scope>NUCLEOTIDE SEQUENCE</scope>
</reference>